<evidence type="ECO:0000259" key="2">
    <source>
        <dbReference type="PROSITE" id="PS50006"/>
    </source>
</evidence>
<evidence type="ECO:0000313" key="4">
    <source>
        <dbReference type="Proteomes" id="UP001320768"/>
    </source>
</evidence>
<feature type="domain" description="FHA" evidence="2">
    <location>
        <begin position="459"/>
        <end position="510"/>
    </location>
</feature>
<keyword evidence="4" id="KW-1185">Reference proteome</keyword>
<name>A0ABT1L6Q9_9GAMM</name>
<proteinExistence type="predicted"/>
<dbReference type="InterPro" id="IPR000253">
    <property type="entry name" value="FHA_dom"/>
</dbReference>
<dbReference type="RefSeq" id="WP_258569500.1">
    <property type="nucleotide sequence ID" value="NZ_JAKUDN010000002.1"/>
</dbReference>
<accession>A0ABT1L6Q9</accession>
<evidence type="ECO:0000256" key="1">
    <source>
        <dbReference type="SAM" id="MobiDB-lite"/>
    </source>
</evidence>
<evidence type="ECO:0000313" key="3">
    <source>
        <dbReference type="EMBL" id="MCP8352395.1"/>
    </source>
</evidence>
<dbReference type="PROSITE" id="PS50006">
    <property type="entry name" value="FHA_DOMAIN"/>
    <property type="match status" value="1"/>
</dbReference>
<feature type="region of interest" description="Disordered" evidence="1">
    <location>
        <begin position="736"/>
        <end position="783"/>
    </location>
</feature>
<dbReference type="EMBL" id="JAKUDN010000002">
    <property type="protein sequence ID" value="MCP8352395.1"/>
    <property type="molecule type" value="Genomic_DNA"/>
</dbReference>
<gene>
    <name evidence="3" type="ORF">MKS91_03710</name>
</gene>
<protein>
    <recommendedName>
        <fullName evidence="2">FHA domain-containing protein</fullName>
    </recommendedName>
</protein>
<comment type="caution">
    <text evidence="3">The sequence shown here is derived from an EMBL/GenBank/DDBJ whole genome shotgun (WGS) entry which is preliminary data.</text>
</comment>
<feature type="compositionally biased region" description="Low complexity" evidence="1">
    <location>
        <begin position="740"/>
        <end position="751"/>
    </location>
</feature>
<sequence>MNINKKIKDILRRIPADINDSSIDAIHQSLHKLYDDAKVADISDEDLAFLQTAFGCQSEDETRKTLALYRVYDERTQIQELLITSLDDCFNTWLSSGDMDKDTIVNFIFDAIMEQPRFQYILASSPEVARSSIDPVALKSRLKKMFNNRIEDESIHYKMGKTALSSAQEVRLGQILQKKRELGLPNSTYDIGFRMSLDLNPLGPPTSDMSLQEVLFPHRHAFRRLGSDVKDSRVVKQYQLSKDTAHNYRAILESSDISYETRIGFLSAISPTLIRHASNKDQARETIADFNKYMLDPASSGYRSGMTKLIADSLLDGDTVVALHLTKEESMLFDGFPGITALTAATKALPITEHGREVDEIKWYELENNKDLIESGRVYFSPEGQLQSWDPVTNAFKDMDTESRVFKGASKEAGLIITTDQKMYCFDHLYGRENSRGLIAFHSMISSGRPVMYAGSIKVTNGKIKYISDLSGHFKPRSSSLQHLAIYLANHNMLTTDISTNGIGVGSTKLVSLFKKTFQAQPALEDLLAAPDLTETGKQCIVKIVRHSIKSYDQKMNHMIKRLLEEEPCSVLEHVVDFSLQQKIDHIKKIRLLLKEPLWDSLRAEIALDNPADEQSLLQQVLQQVETVATPPPQTWWQKKTRKVRKGLATLFNMPTPEDIDPHKRNTIDRISKFLTSLHSIVDPEVFKHLITKYQTSYPELKTEITCIQTTLESSLLDSVPIAEGWEILERNDASPNTFTSATHAPHSASSLRPSAPTPRMGHPPTKDQASDGVTTQRKKGQG</sequence>
<reference evidence="3 4" key="1">
    <citation type="journal article" date="2022" name="Nat. Microbiol.">
        <title>The microbiome of a bacterivorous marine choanoflagellate contains a resource-demanding obligate bacterial associate.</title>
        <authorList>
            <person name="Needham D.M."/>
            <person name="Poirier C."/>
            <person name="Bachy C."/>
            <person name="George E.E."/>
            <person name="Wilken S."/>
            <person name="Yung C.C.M."/>
            <person name="Limardo A.J."/>
            <person name="Morando M."/>
            <person name="Sudek L."/>
            <person name="Malmstrom R.R."/>
            <person name="Keeling P.J."/>
            <person name="Santoro A.E."/>
            <person name="Worden A.Z."/>
        </authorList>
    </citation>
    <scope>NUCLEOTIDE SEQUENCE [LARGE SCALE GENOMIC DNA]</scope>
    <source>
        <strain evidence="3 4">Comchoano-2</strain>
    </source>
</reference>
<organism evidence="3 4">
    <name type="scientific">Candidatus Synchoanobacter obligatus</name>
    <dbReference type="NCBI Taxonomy" id="2919597"/>
    <lineage>
        <taxon>Bacteria</taxon>
        <taxon>Pseudomonadati</taxon>
        <taxon>Pseudomonadota</taxon>
        <taxon>Gammaproteobacteria</taxon>
        <taxon>Candidatus Comchoanobacterales</taxon>
        <taxon>Candidatus Comchoanobacteraceae</taxon>
        <taxon>Candidatus Synchoanobacter</taxon>
    </lineage>
</organism>
<dbReference type="Proteomes" id="UP001320768">
    <property type="component" value="Unassembled WGS sequence"/>
</dbReference>